<sequence length="120" mass="13909">MLSNMELQVGGNMLLADPKKPSSSSLNLTMPPRIPCTCTIHKERGKEGEKTKEKVNTNQRERNRTEGSIPSTIRARCMRVYTPATVWPRATTIRAPSSRRRRPRRPRRRRARTARRRTGW</sequence>
<name>A0A0A9HK34_ARUDO</name>
<dbReference type="AlphaFoldDB" id="A0A0A9HK34"/>
<feature type="region of interest" description="Disordered" evidence="1">
    <location>
        <begin position="1"/>
        <end position="71"/>
    </location>
</feature>
<protein>
    <submittedName>
        <fullName evidence="2">Uncharacterized protein</fullName>
    </submittedName>
</protein>
<accession>A0A0A9HK34</accession>
<feature type="compositionally biased region" description="Basic residues" evidence="1">
    <location>
        <begin position="97"/>
        <end position="120"/>
    </location>
</feature>
<feature type="compositionally biased region" description="Basic and acidic residues" evidence="1">
    <location>
        <begin position="40"/>
        <end position="65"/>
    </location>
</feature>
<feature type="region of interest" description="Disordered" evidence="1">
    <location>
        <begin position="89"/>
        <end position="120"/>
    </location>
</feature>
<organism evidence="2">
    <name type="scientific">Arundo donax</name>
    <name type="common">Giant reed</name>
    <name type="synonym">Donax arundinaceus</name>
    <dbReference type="NCBI Taxonomy" id="35708"/>
    <lineage>
        <taxon>Eukaryota</taxon>
        <taxon>Viridiplantae</taxon>
        <taxon>Streptophyta</taxon>
        <taxon>Embryophyta</taxon>
        <taxon>Tracheophyta</taxon>
        <taxon>Spermatophyta</taxon>
        <taxon>Magnoliopsida</taxon>
        <taxon>Liliopsida</taxon>
        <taxon>Poales</taxon>
        <taxon>Poaceae</taxon>
        <taxon>PACMAD clade</taxon>
        <taxon>Arundinoideae</taxon>
        <taxon>Arundineae</taxon>
        <taxon>Arundo</taxon>
    </lineage>
</organism>
<evidence type="ECO:0000256" key="1">
    <source>
        <dbReference type="SAM" id="MobiDB-lite"/>
    </source>
</evidence>
<reference evidence="2" key="1">
    <citation type="submission" date="2014-09" db="EMBL/GenBank/DDBJ databases">
        <authorList>
            <person name="Magalhaes I.L.F."/>
            <person name="Oliveira U."/>
            <person name="Santos F.R."/>
            <person name="Vidigal T.H.D.A."/>
            <person name="Brescovit A.D."/>
            <person name="Santos A.J."/>
        </authorList>
    </citation>
    <scope>NUCLEOTIDE SEQUENCE</scope>
    <source>
        <tissue evidence="2">Shoot tissue taken approximately 20 cm above the soil surface</tissue>
    </source>
</reference>
<evidence type="ECO:0000313" key="2">
    <source>
        <dbReference type="EMBL" id="JAE35221.1"/>
    </source>
</evidence>
<proteinExistence type="predicted"/>
<reference evidence="2" key="2">
    <citation type="journal article" date="2015" name="Data Brief">
        <title>Shoot transcriptome of the giant reed, Arundo donax.</title>
        <authorList>
            <person name="Barrero R.A."/>
            <person name="Guerrero F.D."/>
            <person name="Moolhuijzen P."/>
            <person name="Goolsby J.A."/>
            <person name="Tidwell J."/>
            <person name="Bellgard S.E."/>
            <person name="Bellgard M.I."/>
        </authorList>
    </citation>
    <scope>NUCLEOTIDE SEQUENCE</scope>
    <source>
        <tissue evidence="2">Shoot tissue taken approximately 20 cm above the soil surface</tissue>
    </source>
</reference>
<dbReference type="EMBL" id="GBRH01162675">
    <property type="protein sequence ID" value="JAE35221.1"/>
    <property type="molecule type" value="Transcribed_RNA"/>
</dbReference>